<keyword evidence="11" id="KW-0460">Magnesium</keyword>
<comment type="similarity">
    <text evidence="4">Belongs to the poly(A) polymerase family.</text>
</comment>
<dbReference type="GO" id="GO:0005524">
    <property type="term" value="F:ATP binding"/>
    <property type="evidence" value="ECO:0007669"/>
    <property type="project" value="UniProtKB-KW"/>
</dbReference>
<dbReference type="GO" id="GO:0046872">
    <property type="term" value="F:metal ion binding"/>
    <property type="evidence" value="ECO:0007669"/>
    <property type="project" value="UniProtKB-KW"/>
</dbReference>
<dbReference type="SUPFAM" id="SSF47923">
    <property type="entry name" value="Ypt/Rab-GAP domain of gyp1p"/>
    <property type="match status" value="2"/>
</dbReference>
<proteinExistence type="inferred from homology"/>
<dbReference type="InterPro" id="IPR011068">
    <property type="entry name" value="NuclTrfase_I-like_C"/>
</dbReference>
<keyword evidence="9" id="KW-0547">Nucleotide-binding</keyword>
<keyword evidence="8" id="KW-0479">Metal-binding</keyword>
<evidence type="ECO:0000256" key="8">
    <source>
        <dbReference type="ARBA" id="ARBA00022723"/>
    </source>
</evidence>
<dbReference type="GO" id="GO:0006397">
    <property type="term" value="P:mRNA processing"/>
    <property type="evidence" value="ECO:0007669"/>
    <property type="project" value="UniProtKB-KW"/>
</dbReference>
<evidence type="ECO:0000256" key="10">
    <source>
        <dbReference type="ARBA" id="ARBA00022840"/>
    </source>
</evidence>
<dbReference type="FunFam" id="1.10.8.1310:FF:000001">
    <property type="entry name" value="TBC1 domain family, member 20"/>
    <property type="match status" value="1"/>
</dbReference>
<protein>
    <recommendedName>
        <fullName evidence="5">polynucleotide adenylyltransferase</fullName>
        <ecNumber evidence="5">2.7.7.19</ecNumber>
    </recommendedName>
</protein>
<dbReference type="Gene3D" id="1.10.1410.10">
    <property type="match status" value="1"/>
</dbReference>
<dbReference type="SUPFAM" id="SSF81301">
    <property type="entry name" value="Nucleotidyltransferase"/>
    <property type="match status" value="1"/>
</dbReference>
<comment type="catalytic activity">
    <reaction evidence="13">
        <text>RNA(n) + ATP = RNA(n)-3'-adenine ribonucleotide + diphosphate</text>
        <dbReference type="Rhea" id="RHEA:11332"/>
        <dbReference type="Rhea" id="RHEA-COMP:14527"/>
        <dbReference type="Rhea" id="RHEA-COMP:17347"/>
        <dbReference type="ChEBI" id="CHEBI:30616"/>
        <dbReference type="ChEBI" id="CHEBI:33019"/>
        <dbReference type="ChEBI" id="CHEBI:140395"/>
        <dbReference type="ChEBI" id="CHEBI:173115"/>
        <dbReference type="EC" id="2.7.7.19"/>
    </reaction>
</comment>
<comment type="subcellular location">
    <subcellularLocation>
        <location evidence="3">Nucleus</location>
    </subcellularLocation>
</comment>
<reference evidence="16" key="1">
    <citation type="submission" date="2020-11" db="EMBL/GenBank/DDBJ databases">
        <authorList>
            <person name="Tran Van P."/>
        </authorList>
    </citation>
    <scope>NUCLEOTIDE SEQUENCE</scope>
</reference>
<dbReference type="PANTHER" id="PTHR10682">
    <property type="entry name" value="POLY A POLYMERASE"/>
    <property type="match status" value="1"/>
</dbReference>
<dbReference type="Pfam" id="PF04926">
    <property type="entry name" value="PAP_RNA-bind"/>
    <property type="match status" value="1"/>
</dbReference>
<evidence type="ECO:0000256" key="12">
    <source>
        <dbReference type="ARBA" id="ARBA00023242"/>
    </source>
</evidence>
<keyword evidence="12" id="KW-0539">Nucleus</keyword>
<evidence type="ECO:0000256" key="1">
    <source>
        <dbReference type="ARBA" id="ARBA00001936"/>
    </source>
</evidence>
<dbReference type="Gene3D" id="1.10.472.80">
    <property type="entry name" value="Ypt/Rab-GAP domain of gyp1p, domain 3"/>
    <property type="match status" value="1"/>
</dbReference>
<dbReference type="Gene3D" id="3.30.70.590">
    <property type="entry name" value="Poly(A) polymerase predicted RNA binding domain"/>
    <property type="match status" value="1"/>
</dbReference>
<dbReference type="EC" id="2.7.7.19" evidence="5"/>
<gene>
    <name evidence="16" type="ORF">TBIB3V08_LOCUS6305</name>
</gene>
<dbReference type="EMBL" id="OD566404">
    <property type="protein sequence ID" value="CAD7443911.1"/>
    <property type="molecule type" value="Genomic_DNA"/>
</dbReference>
<dbReference type="InterPro" id="IPR007010">
    <property type="entry name" value="PolA_pol_RNA-bd_dom"/>
</dbReference>
<dbReference type="GO" id="GO:0005634">
    <property type="term" value="C:nucleus"/>
    <property type="evidence" value="ECO:0007669"/>
    <property type="project" value="UniProtKB-SubCell"/>
</dbReference>
<dbReference type="InterPro" id="IPR043519">
    <property type="entry name" value="NT_sf"/>
</dbReference>
<dbReference type="SUPFAM" id="SSF81631">
    <property type="entry name" value="PAP/OAS1 substrate-binding domain"/>
    <property type="match status" value="1"/>
</dbReference>
<keyword evidence="10" id="KW-0067">ATP-binding</keyword>
<evidence type="ECO:0000256" key="11">
    <source>
        <dbReference type="ARBA" id="ARBA00022842"/>
    </source>
</evidence>
<dbReference type="PANTHER" id="PTHR10682:SF10">
    <property type="entry name" value="POLYNUCLEOTIDE ADENYLYLTRANSFERASE"/>
    <property type="match status" value="1"/>
</dbReference>
<evidence type="ECO:0000259" key="15">
    <source>
        <dbReference type="PROSITE" id="PS50086"/>
    </source>
</evidence>
<dbReference type="InterPro" id="IPR035969">
    <property type="entry name" value="Rab-GAP_TBC_sf"/>
</dbReference>
<accession>A0A7R9EYW2</accession>
<dbReference type="SUPFAM" id="SSF55003">
    <property type="entry name" value="PAP/Archaeal CCA-adding enzyme, C-terminal domain"/>
    <property type="match status" value="1"/>
</dbReference>
<dbReference type="AlphaFoldDB" id="A0A7R9EYW2"/>
<evidence type="ECO:0000256" key="7">
    <source>
        <dbReference type="ARBA" id="ARBA00022679"/>
    </source>
</evidence>
<evidence type="ECO:0000256" key="14">
    <source>
        <dbReference type="SAM" id="MobiDB-lite"/>
    </source>
</evidence>
<keyword evidence="7" id="KW-0808">Transferase</keyword>
<dbReference type="FunFam" id="1.10.1410.10:FF:000001">
    <property type="entry name" value="Putative poly(A) polymerase gamma"/>
    <property type="match status" value="1"/>
</dbReference>
<name>A0A7R9EYW2_9NEOP</name>
<evidence type="ECO:0000313" key="16">
    <source>
        <dbReference type="EMBL" id="CAD7443911.1"/>
    </source>
</evidence>
<evidence type="ECO:0000256" key="6">
    <source>
        <dbReference type="ARBA" id="ARBA00022664"/>
    </source>
</evidence>
<dbReference type="Gene3D" id="1.10.8.1310">
    <property type="match status" value="1"/>
</dbReference>
<feature type="domain" description="Rab-GAP TBC" evidence="15">
    <location>
        <begin position="117"/>
        <end position="303"/>
    </location>
</feature>
<feature type="compositionally biased region" description="Polar residues" evidence="14">
    <location>
        <begin position="47"/>
        <end position="62"/>
    </location>
</feature>
<dbReference type="Gene3D" id="3.30.460.10">
    <property type="entry name" value="Beta Polymerase, domain 2"/>
    <property type="match status" value="1"/>
</dbReference>
<comment type="cofactor">
    <cofactor evidence="2">
        <name>Mg(2+)</name>
        <dbReference type="ChEBI" id="CHEBI:18420"/>
    </cofactor>
</comment>
<dbReference type="GO" id="GO:1990817">
    <property type="term" value="F:poly(A) RNA polymerase activity"/>
    <property type="evidence" value="ECO:0007669"/>
    <property type="project" value="UniProtKB-EC"/>
</dbReference>
<evidence type="ECO:0000256" key="13">
    <source>
        <dbReference type="ARBA" id="ARBA00048830"/>
    </source>
</evidence>
<dbReference type="Pfam" id="PF00566">
    <property type="entry name" value="RabGAP-TBC"/>
    <property type="match status" value="1"/>
</dbReference>
<dbReference type="Pfam" id="PF20750">
    <property type="entry name" value="PAP_NTPase"/>
    <property type="match status" value="1"/>
</dbReference>
<dbReference type="FunFam" id="3.30.460.10:FF:000002">
    <property type="entry name" value="Poly(A) polymerase alpha, putative"/>
    <property type="match status" value="1"/>
</dbReference>
<feature type="region of interest" description="Disordered" evidence="14">
    <location>
        <begin position="43"/>
        <end position="62"/>
    </location>
</feature>
<sequence length="1037" mass="117736">MANMGSSVNPIINSDACNAQDLNVNTAKVIECKDSFKESHKLESYRNDFSPQDKSSNPINENIPTSLNGSVATKLSFEEVPVSKAFVKKILEIELILSKKPLDVIKLKQLAASEGGLINDDIRRKVWPKLLGLDTKKAVPPPSEEELLAHPEYHQVVLDVNRSLKRFPPGIPYDQRVALQDQLTRLILRVIIKYPHLRYYQGYHDVAVTFLLVVGESDAFQIMEVLSTEHLKDCMEPTMDKTSRLLNFIYPLIQRLHPTLFEYMERSGVGTMFCLPWFLTWYGHSLNQYHDVVRLYDFFLVSPPLMPLYLAAIIVVHRQDEIFCADCDMAGIHSLLSQIPDDLPFESLLKKATKLYDDYPPNSIESEVTDRINKERDDKRRQATRHIAQRGWQNRLAAHWAVVPRFIPRPLQVRYILVTATLVGLYAYFRMADALSTDNVLLTAFGISGTSLLYPFHIFPPGAVGIDPAFVMASIAEEVIHLALGIAKSKKHKVRMEILSKLNSLVKEWICEASIKRNMPPNVAEQVGGKIYTFGSYRLGVHHKGADIDALCVAPRHIDRSDYFTSFFELLKQQPEVTELRAVEEAFVPVIKMNFDDIEIDMLFARLALKEIPDNMDLRDDCLLKNLDQKCVRSLNGCRVTDEILRLVPNIENFRLALRTIKLWAKKHGIYSNALGYLGGVSWAMLVARTCQLYPNAVAATLVHKFFLVFSQWKWPQPVLLKQPENVNLGFPVWDPRVNVSDRYHLMPIITPAYPQQNSTFNVSISTRTIMQEEFKNGLVITEDIMQGKVTWDKLFEPPNLFSKYKHFIVLLASSTSAEDHLEWCGLIESKVRHLIGNLERNQHITLAHVNPECFPPLEPESDKFCTMWFIGLVFAKTENLNVDLTYDIQSFTDSVLLSSGDSASLINTTNKKRVSDSATDTYCKKAKNEDSPNSAIVVNCGEDSNSAEEHGLTVPVDTLITDEQCMEPPLLAATPITNEVNIAINSIDLQVSDHVEKKDFSVSQVNKGMRIRKPHEIYDDLTTEQVYQTNPKKFEG</sequence>
<dbReference type="Pfam" id="PF04928">
    <property type="entry name" value="PAP_central"/>
    <property type="match status" value="1"/>
</dbReference>
<evidence type="ECO:0000256" key="3">
    <source>
        <dbReference type="ARBA" id="ARBA00004123"/>
    </source>
</evidence>
<dbReference type="InterPro" id="IPR007012">
    <property type="entry name" value="PolA_pol_cen_dom"/>
</dbReference>
<dbReference type="InterPro" id="IPR048840">
    <property type="entry name" value="PolA_pol_NTPase"/>
</dbReference>
<evidence type="ECO:0000256" key="5">
    <source>
        <dbReference type="ARBA" id="ARBA00012388"/>
    </source>
</evidence>
<dbReference type="SMART" id="SM00164">
    <property type="entry name" value="TBC"/>
    <property type="match status" value="1"/>
</dbReference>
<evidence type="ECO:0000256" key="9">
    <source>
        <dbReference type="ARBA" id="ARBA00022741"/>
    </source>
</evidence>
<organism evidence="16">
    <name type="scientific">Timema bartmani</name>
    <dbReference type="NCBI Taxonomy" id="61472"/>
    <lineage>
        <taxon>Eukaryota</taxon>
        <taxon>Metazoa</taxon>
        <taxon>Ecdysozoa</taxon>
        <taxon>Arthropoda</taxon>
        <taxon>Hexapoda</taxon>
        <taxon>Insecta</taxon>
        <taxon>Pterygota</taxon>
        <taxon>Neoptera</taxon>
        <taxon>Polyneoptera</taxon>
        <taxon>Phasmatodea</taxon>
        <taxon>Timematodea</taxon>
        <taxon>Timematoidea</taxon>
        <taxon>Timematidae</taxon>
        <taxon>Timema</taxon>
    </lineage>
</organism>
<evidence type="ECO:0000256" key="4">
    <source>
        <dbReference type="ARBA" id="ARBA00010912"/>
    </source>
</evidence>
<comment type="cofactor">
    <cofactor evidence="1">
        <name>Mn(2+)</name>
        <dbReference type="ChEBI" id="CHEBI:29035"/>
    </cofactor>
</comment>
<dbReference type="GO" id="GO:0031123">
    <property type="term" value="P:RNA 3'-end processing"/>
    <property type="evidence" value="ECO:0007669"/>
    <property type="project" value="InterPro"/>
</dbReference>
<evidence type="ECO:0000256" key="2">
    <source>
        <dbReference type="ARBA" id="ARBA00001946"/>
    </source>
</evidence>
<keyword evidence="6" id="KW-0507">mRNA processing</keyword>
<dbReference type="GO" id="GO:0003723">
    <property type="term" value="F:RNA binding"/>
    <property type="evidence" value="ECO:0007669"/>
    <property type="project" value="InterPro"/>
</dbReference>
<dbReference type="CDD" id="cd05402">
    <property type="entry name" value="NT_PAP_TUTase"/>
    <property type="match status" value="1"/>
</dbReference>
<dbReference type="InterPro" id="IPR000195">
    <property type="entry name" value="Rab-GAP-TBC_dom"/>
</dbReference>
<dbReference type="PROSITE" id="PS50086">
    <property type="entry name" value="TBC_RABGAP"/>
    <property type="match status" value="1"/>
</dbReference>